<keyword evidence="3" id="KW-1185">Reference proteome</keyword>
<dbReference type="SUPFAM" id="SSF56801">
    <property type="entry name" value="Acetyl-CoA synthetase-like"/>
    <property type="match status" value="1"/>
</dbReference>
<keyword evidence="2" id="KW-0436">Ligase</keyword>
<reference evidence="2 3" key="1">
    <citation type="submission" date="2018-03" db="EMBL/GenBank/DDBJ databases">
        <title>Mesoflavibacter sp. HG37 and Mesoflavibacter sp. HG96 sp.nov., two marine bacteria isolated from seawater of Western Pacific Ocean.</title>
        <authorList>
            <person name="Cheng H."/>
            <person name="Wu Y.-H."/>
            <person name="Guo L.-L."/>
            <person name="Xu X.-W."/>
        </authorList>
    </citation>
    <scope>NUCLEOTIDE SEQUENCE [LARGE SCALE GENOMIC DNA]</scope>
    <source>
        <strain evidence="2 3">KCTC 32269</strain>
    </source>
</reference>
<dbReference type="Pfam" id="PF00501">
    <property type="entry name" value="AMP-binding"/>
    <property type="match status" value="1"/>
</dbReference>
<dbReference type="PANTHER" id="PTHR43845">
    <property type="entry name" value="BLR5969 PROTEIN"/>
    <property type="match status" value="1"/>
</dbReference>
<name>A0A2T1NDF4_9FLAO</name>
<dbReference type="InterPro" id="IPR045851">
    <property type="entry name" value="AMP-bd_C_sf"/>
</dbReference>
<gene>
    <name evidence="2" type="ORF">C7H52_04125</name>
</gene>
<sequence>MIPDIETQSVEAIKIFQEQKLAEALQYLDAKSKFYKTLFKSNNISISEIKTIEDLQQIPVTTKTDLQRHNTDFICVDKTEIVDYNTTSGTLGEPVFFPLTENDLERLAYNEAISFATAQVTKTDVLQLMTTIDKCFMAGLAYFLGAKKIGAGIIRLGIASPAQHWDSILKFEPNYLIAVPSFLIKLKAFALQNNFNLNATSIKRIICIGEPIRQDDFSLNALGKKITENWNVELFSTYASTEMATAFTECEVQQGGHHHPELVIVEILDEKNETVKPGEVGELTITTLGLEAMPLLRYKTGDMVKAHTKFCSCGRQTLRLSPVFGRKQQMIKLKGTTLYPPAIQNVLNDVEFVIDYVIEIHHSRLDLDEVIIKTLLQNPSEDQKEKLINVLKSKLRVTPKIELASAEDLFKLKQSKGGRKPVTILDYRKQF</sequence>
<evidence type="ECO:0000259" key="1">
    <source>
        <dbReference type="Pfam" id="PF00501"/>
    </source>
</evidence>
<dbReference type="OrthoDB" id="580775at2"/>
<dbReference type="Gene3D" id="3.40.50.12780">
    <property type="entry name" value="N-terminal domain of ligase-like"/>
    <property type="match status" value="1"/>
</dbReference>
<dbReference type="InterPro" id="IPR000873">
    <property type="entry name" value="AMP-dep_synth/lig_dom"/>
</dbReference>
<dbReference type="AlphaFoldDB" id="A0A2T1NDF4"/>
<dbReference type="InterPro" id="IPR042099">
    <property type="entry name" value="ANL_N_sf"/>
</dbReference>
<comment type="caution">
    <text evidence="2">The sequence shown here is derived from an EMBL/GenBank/DDBJ whole genome shotgun (WGS) entry which is preliminary data.</text>
</comment>
<feature type="domain" description="AMP-dependent synthetase/ligase" evidence="1">
    <location>
        <begin position="72"/>
        <end position="286"/>
    </location>
</feature>
<organism evidence="2 3">
    <name type="scientific">Aurantibacter aestuarii</name>
    <dbReference type="NCBI Taxonomy" id="1266046"/>
    <lineage>
        <taxon>Bacteria</taxon>
        <taxon>Pseudomonadati</taxon>
        <taxon>Bacteroidota</taxon>
        <taxon>Flavobacteriia</taxon>
        <taxon>Flavobacteriales</taxon>
        <taxon>Flavobacteriaceae</taxon>
        <taxon>Aurantibacter</taxon>
    </lineage>
</organism>
<dbReference type="RefSeq" id="WP_106462616.1">
    <property type="nucleotide sequence ID" value="NZ_PXOQ01000007.1"/>
</dbReference>
<accession>A0A2T1NDF4</accession>
<dbReference type="Gene3D" id="3.30.300.30">
    <property type="match status" value="1"/>
</dbReference>
<dbReference type="GO" id="GO:0016874">
    <property type="term" value="F:ligase activity"/>
    <property type="evidence" value="ECO:0007669"/>
    <property type="project" value="UniProtKB-KW"/>
</dbReference>
<dbReference type="Proteomes" id="UP000238426">
    <property type="component" value="Unassembled WGS sequence"/>
</dbReference>
<dbReference type="EMBL" id="PXOQ01000007">
    <property type="protein sequence ID" value="PSG90475.1"/>
    <property type="molecule type" value="Genomic_DNA"/>
</dbReference>
<protein>
    <submittedName>
        <fullName evidence="2">Phenylacetate--CoA ligase</fullName>
    </submittedName>
</protein>
<proteinExistence type="predicted"/>
<dbReference type="PANTHER" id="PTHR43845:SF1">
    <property type="entry name" value="BLR5969 PROTEIN"/>
    <property type="match status" value="1"/>
</dbReference>
<evidence type="ECO:0000313" key="2">
    <source>
        <dbReference type="EMBL" id="PSG90475.1"/>
    </source>
</evidence>
<evidence type="ECO:0000313" key="3">
    <source>
        <dbReference type="Proteomes" id="UP000238426"/>
    </source>
</evidence>